<dbReference type="InterPro" id="IPR011598">
    <property type="entry name" value="bHLH_dom"/>
</dbReference>
<evidence type="ECO:0000256" key="2">
    <source>
        <dbReference type="ARBA" id="ARBA00023015"/>
    </source>
</evidence>
<sequence length="587" mass="64356">MSDEFTAGTNWWDRTAVGSSSTSSSGLNNSLGTFCWAPEMADIKATSSMDSISQSPVVFQDNPKLQAGAGTSHMMELGLSSQAMDWNQAFMRRRKREHDLKSILEEHNLETSGTNYHQQELVEFKHQSSQCSPLGSCSRNSTVINMDSSSTALYRSPSTILQGLMLGSENNQVYQYGMNNRDHQILLPNSWSKAPQFLRNSPPKHGQLHFSNNAPFWNPSAAASMGADTVRPPGFFPPLQTQFQAENFDKKPKNISEVPDSSTVVKKSGNGTSSKRPRSETPSLPAFKVRKEKMGDRISALQQLVSPFGKTDTASVLSEAIEYIKFLHDQVDVLSTPYMKNGAATHHQQIDSKDGYPEGEECIFQSRYRNIHVNAEERWKGSLRSEPGPKSPSEGKAESKLEGSSESSSEQDRGTHVVEDEHSYGLEKDAINVLLIGKDLAVNMGKDLGNLDRHIGESDLVGDFNCRDASNSCGGNVEGTVSGVKIQETATLRVSGDRVEVMDPNNASNSPHQVDLEIPSLKAFEDIHNMGLSHGLADKDTGGRVVSMEEQIINNQAQDVLVDGSRLGVSEDVENGASFFPEMDYAK</sequence>
<keyword evidence="4" id="KW-0804">Transcription</keyword>
<dbReference type="SUPFAM" id="SSF47459">
    <property type="entry name" value="HLH, helix-loop-helix DNA-binding domain"/>
    <property type="match status" value="1"/>
</dbReference>
<evidence type="ECO:0000259" key="7">
    <source>
        <dbReference type="PROSITE" id="PS50888"/>
    </source>
</evidence>
<gene>
    <name evidence="8" type="ORF">V6N12_069496</name>
</gene>
<keyword evidence="2" id="KW-0805">Transcription regulation</keyword>
<comment type="caution">
    <text evidence="8">The sequence shown here is derived from an EMBL/GenBank/DDBJ whole genome shotgun (WGS) entry which is preliminary data.</text>
</comment>
<proteinExistence type="predicted"/>
<dbReference type="InterPro" id="IPR045843">
    <property type="entry name" value="IND-like"/>
</dbReference>
<accession>A0ABR2FE29</accession>
<feature type="compositionally biased region" description="Basic and acidic residues" evidence="6">
    <location>
        <begin position="410"/>
        <end position="421"/>
    </location>
</feature>
<keyword evidence="5" id="KW-0539">Nucleus</keyword>
<dbReference type="PANTHER" id="PTHR16223">
    <property type="entry name" value="TRANSCRIPTION FACTOR BHLH83-RELATED"/>
    <property type="match status" value="1"/>
</dbReference>
<comment type="subcellular location">
    <subcellularLocation>
        <location evidence="1">Nucleus</location>
    </subcellularLocation>
</comment>
<dbReference type="InterPro" id="IPR045239">
    <property type="entry name" value="bHLH95_bHLH"/>
</dbReference>
<dbReference type="InterPro" id="IPR036638">
    <property type="entry name" value="HLH_DNA-bd_sf"/>
</dbReference>
<reference evidence="8 9" key="1">
    <citation type="journal article" date="2024" name="G3 (Bethesda)">
        <title>Genome assembly of Hibiscus sabdariffa L. provides insights into metabolisms of medicinal natural products.</title>
        <authorList>
            <person name="Kim T."/>
        </authorList>
    </citation>
    <scope>NUCLEOTIDE SEQUENCE [LARGE SCALE GENOMIC DNA]</scope>
    <source>
        <strain evidence="8">TK-2024</strain>
        <tissue evidence="8">Old leaves</tissue>
    </source>
</reference>
<feature type="region of interest" description="Disordered" evidence="6">
    <location>
        <begin position="248"/>
        <end position="285"/>
    </location>
</feature>
<dbReference type="PROSITE" id="PS50888">
    <property type="entry name" value="BHLH"/>
    <property type="match status" value="1"/>
</dbReference>
<dbReference type="CDD" id="cd11393">
    <property type="entry name" value="bHLH_AtbHLH_like"/>
    <property type="match status" value="1"/>
</dbReference>
<dbReference type="Proteomes" id="UP001472677">
    <property type="component" value="Unassembled WGS sequence"/>
</dbReference>
<evidence type="ECO:0000313" key="8">
    <source>
        <dbReference type="EMBL" id="KAK8579167.1"/>
    </source>
</evidence>
<protein>
    <recommendedName>
        <fullName evidence="7">BHLH domain-containing protein</fullName>
    </recommendedName>
</protein>
<evidence type="ECO:0000256" key="4">
    <source>
        <dbReference type="ARBA" id="ARBA00023163"/>
    </source>
</evidence>
<keyword evidence="3" id="KW-0238">DNA-binding</keyword>
<evidence type="ECO:0000313" key="9">
    <source>
        <dbReference type="Proteomes" id="UP001472677"/>
    </source>
</evidence>
<dbReference type="Gene3D" id="4.10.280.10">
    <property type="entry name" value="Helix-loop-helix DNA-binding domain"/>
    <property type="match status" value="1"/>
</dbReference>
<dbReference type="SMART" id="SM00353">
    <property type="entry name" value="HLH"/>
    <property type="match status" value="1"/>
</dbReference>
<feature type="domain" description="BHLH" evidence="7">
    <location>
        <begin position="278"/>
        <end position="327"/>
    </location>
</feature>
<dbReference type="EMBL" id="JBBPBM010000006">
    <property type="protein sequence ID" value="KAK8579167.1"/>
    <property type="molecule type" value="Genomic_DNA"/>
</dbReference>
<feature type="region of interest" description="Disordered" evidence="6">
    <location>
        <begin position="379"/>
        <end position="421"/>
    </location>
</feature>
<feature type="compositionally biased region" description="Polar residues" evidence="6">
    <location>
        <begin position="259"/>
        <end position="274"/>
    </location>
</feature>
<evidence type="ECO:0000256" key="3">
    <source>
        <dbReference type="ARBA" id="ARBA00023125"/>
    </source>
</evidence>
<evidence type="ECO:0000256" key="1">
    <source>
        <dbReference type="ARBA" id="ARBA00004123"/>
    </source>
</evidence>
<keyword evidence="9" id="KW-1185">Reference proteome</keyword>
<evidence type="ECO:0000256" key="5">
    <source>
        <dbReference type="ARBA" id="ARBA00023242"/>
    </source>
</evidence>
<evidence type="ECO:0000256" key="6">
    <source>
        <dbReference type="SAM" id="MobiDB-lite"/>
    </source>
</evidence>
<feature type="compositionally biased region" description="Basic and acidic residues" evidence="6">
    <location>
        <begin position="393"/>
        <end position="403"/>
    </location>
</feature>
<dbReference type="PANTHER" id="PTHR16223:SF46">
    <property type="entry name" value="TRANSCRIPTION FACTOR BHLH123"/>
    <property type="match status" value="1"/>
</dbReference>
<name>A0ABR2FE29_9ROSI</name>
<organism evidence="8 9">
    <name type="scientific">Hibiscus sabdariffa</name>
    <name type="common">roselle</name>
    <dbReference type="NCBI Taxonomy" id="183260"/>
    <lineage>
        <taxon>Eukaryota</taxon>
        <taxon>Viridiplantae</taxon>
        <taxon>Streptophyta</taxon>
        <taxon>Embryophyta</taxon>
        <taxon>Tracheophyta</taxon>
        <taxon>Spermatophyta</taxon>
        <taxon>Magnoliopsida</taxon>
        <taxon>eudicotyledons</taxon>
        <taxon>Gunneridae</taxon>
        <taxon>Pentapetalae</taxon>
        <taxon>rosids</taxon>
        <taxon>malvids</taxon>
        <taxon>Malvales</taxon>
        <taxon>Malvaceae</taxon>
        <taxon>Malvoideae</taxon>
        <taxon>Hibiscus</taxon>
    </lineage>
</organism>